<evidence type="ECO:0000313" key="2">
    <source>
        <dbReference type="Proteomes" id="UP001057279"/>
    </source>
</evidence>
<organism evidence="1 2">
    <name type="scientific">Ovis ammon polii x Ovis aries</name>
    <dbReference type="NCBI Taxonomy" id="2918886"/>
    <lineage>
        <taxon>Eukaryota</taxon>
        <taxon>Metazoa</taxon>
        <taxon>Chordata</taxon>
        <taxon>Craniata</taxon>
        <taxon>Vertebrata</taxon>
        <taxon>Euteleostomi</taxon>
        <taxon>Mammalia</taxon>
        <taxon>Eutheria</taxon>
        <taxon>Laurasiatheria</taxon>
        <taxon>Artiodactyla</taxon>
        <taxon>Ruminantia</taxon>
        <taxon>Pecora</taxon>
        <taxon>Bovidae</taxon>
        <taxon>Caprinae</taxon>
        <taxon>Ovis</taxon>
    </lineage>
</organism>
<proteinExistence type="predicted"/>
<sequence length="276" mass="30130">MERLFGLQRAGLVALSYGCSIAVSIGNIGTISERGHCWMPMKTGFFIKSSEIKPSIIVLDFYPLVKGIQNPKFGLQFSGAYSILSPQRTVMIQTPTSSMDLFENAQNKFCLCPKEMFIVKPKTFRTSPVKKFRMISTSRLKALKEASGGKDDKSNEAALSTLGTSACSSELKLFSTLRFLRTSVDALLLENAAFNSVLGLSREILSGDQTEAVCQAAGPISLQPFGFSGENGAMPRESSPYMEKSQQGQSEARAEMITANKTNNQPLKTTAFLFGR</sequence>
<reference evidence="1" key="1">
    <citation type="submission" date="2022-03" db="EMBL/GenBank/DDBJ databases">
        <title>Genomic analyses of argali, domestic sheep and their hybrids provide insights into chromosomal evolution, heterosis and genetic basis of agronomic traits.</title>
        <authorList>
            <person name="Li M."/>
        </authorList>
    </citation>
    <scope>NUCLEOTIDE SEQUENCE</scope>
    <source>
        <strain evidence="1">F1 hybrid</strain>
    </source>
</reference>
<protein>
    <submittedName>
        <fullName evidence="1">Uncharacterized protein</fullName>
    </submittedName>
</protein>
<keyword evidence="2" id="KW-1185">Reference proteome</keyword>
<dbReference type="EMBL" id="CM043025">
    <property type="protein sequence ID" value="KAI4554135.1"/>
    <property type="molecule type" value="Genomic_DNA"/>
</dbReference>
<gene>
    <name evidence="1" type="ORF">MJG53_019434</name>
</gene>
<comment type="caution">
    <text evidence="1">The sequence shown here is derived from an EMBL/GenBank/DDBJ whole genome shotgun (WGS) entry which is preliminary data.</text>
</comment>
<evidence type="ECO:0000313" key="1">
    <source>
        <dbReference type="EMBL" id="KAI4554135.1"/>
    </source>
</evidence>
<name>A0ACB9TZR2_9CETA</name>
<dbReference type="Proteomes" id="UP001057279">
    <property type="component" value="Chromosome X"/>
</dbReference>
<accession>A0ACB9TZR2</accession>